<accession>B4R510</accession>
<reference evidence="1 2" key="1">
    <citation type="journal article" date="2007" name="Nature">
        <title>Evolution of genes and genomes on the Drosophila phylogeny.</title>
        <authorList>
            <consortium name="Drosophila 12 Genomes Consortium"/>
            <person name="Clark A.G."/>
            <person name="Eisen M.B."/>
            <person name="Smith D.R."/>
            <person name="Bergman C.M."/>
            <person name="Oliver B."/>
            <person name="Markow T.A."/>
            <person name="Kaufman T.C."/>
            <person name="Kellis M."/>
            <person name="Gelbart W."/>
            <person name="Iyer V.N."/>
            <person name="Pollard D.A."/>
            <person name="Sackton T.B."/>
            <person name="Larracuente A.M."/>
            <person name="Singh N.D."/>
            <person name="Abad J.P."/>
            <person name="Abt D.N."/>
            <person name="Adryan B."/>
            <person name="Aguade M."/>
            <person name="Akashi H."/>
            <person name="Anderson W.W."/>
            <person name="Aquadro C.F."/>
            <person name="Ardell D.H."/>
            <person name="Arguello R."/>
            <person name="Artieri C.G."/>
            <person name="Barbash D.A."/>
            <person name="Barker D."/>
            <person name="Barsanti P."/>
            <person name="Batterham P."/>
            <person name="Batzoglou S."/>
            <person name="Begun D."/>
            <person name="Bhutkar A."/>
            <person name="Blanco E."/>
            <person name="Bosak S.A."/>
            <person name="Bradley R.K."/>
            <person name="Brand A.D."/>
            <person name="Brent M.R."/>
            <person name="Brooks A.N."/>
            <person name="Brown R.H."/>
            <person name="Butlin R.K."/>
            <person name="Caggese C."/>
            <person name="Calvi B.R."/>
            <person name="Bernardo de Carvalho A."/>
            <person name="Caspi A."/>
            <person name="Castrezana S."/>
            <person name="Celniker S.E."/>
            <person name="Chang J.L."/>
            <person name="Chapple C."/>
            <person name="Chatterji S."/>
            <person name="Chinwalla A."/>
            <person name="Civetta A."/>
            <person name="Clifton S.W."/>
            <person name="Comeron J.M."/>
            <person name="Costello J.C."/>
            <person name="Coyne J.A."/>
            <person name="Daub J."/>
            <person name="David R.G."/>
            <person name="Delcher A.L."/>
            <person name="Delehaunty K."/>
            <person name="Do C.B."/>
            <person name="Ebling H."/>
            <person name="Edwards K."/>
            <person name="Eickbush T."/>
            <person name="Evans J.D."/>
            <person name="Filipski A."/>
            <person name="Findeiss S."/>
            <person name="Freyhult E."/>
            <person name="Fulton L."/>
            <person name="Fulton R."/>
            <person name="Garcia A.C."/>
            <person name="Gardiner A."/>
            <person name="Garfield D.A."/>
            <person name="Garvin B.E."/>
            <person name="Gibson G."/>
            <person name="Gilbert D."/>
            <person name="Gnerre S."/>
            <person name="Godfrey J."/>
            <person name="Good R."/>
            <person name="Gotea V."/>
            <person name="Gravely B."/>
            <person name="Greenberg A.J."/>
            <person name="Griffiths-Jones S."/>
            <person name="Gross S."/>
            <person name="Guigo R."/>
            <person name="Gustafson E.A."/>
            <person name="Haerty W."/>
            <person name="Hahn M.W."/>
            <person name="Halligan D.L."/>
            <person name="Halpern A.L."/>
            <person name="Halter G.M."/>
            <person name="Han M.V."/>
            <person name="Heger A."/>
            <person name="Hillier L."/>
            <person name="Hinrichs A.S."/>
            <person name="Holmes I."/>
            <person name="Hoskins R.A."/>
            <person name="Hubisz M.J."/>
            <person name="Hultmark D."/>
            <person name="Huntley M.A."/>
            <person name="Jaffe D.B."/>
            <person name="Jagadeeshan S."/>
            <person name="Jeck W.R."/>
            <person name="Johnson J."/>
            <person name="Jones C.D."/>
            <person name="Jordan W.C."/>
            <person name="Karpen G.H."/>
            <person name="Kataoka E."/>
            <person name="Keightley P.D."/>
            <person name="Kheradpour P."/>
            <person name="Kirkness E.F."/>
            <person name="Koerich L.B."/>
            <person name="Kristiansen K."/>
            <person name="Kudrna D."/>
            <person name="Kulathinal R.J."/>
            <person name="Kumar S."/>
            <person name="Kwok R."/>
            <person name="Lander E."/>
            <person name="Langley C.H."/>
            <person name="Lapoint R."/>
            <person name="Lazzaro B.P."/>
            <person name="Lee S.J."/>
            <person name="Levesque L."/>
            <person name="Li R."/>
            <person name="Lin C.F."/>
            <person name="Lin M.F."/>
            <person name="Lindblad-Toh K."/>
            <person name="Llopart A."/>
            <person name="Long M."/>
            <person name="Low L."/>
            <person name="Lozovsky E."/>
            <person name="Lu J."/>
            <person name="Luo M."/>
            <person name="Machado C.A."/>
            <person name="Makalowski W."/>
            <person name="Marzo M."/>
            <person name="Matsuda M."/>
            <person name="Matzkin L."/>
            <person name="McAllister B."/>
            <person name="McBride C.S."/>
            <person name="McKernan B."/>
            <person name="McKernan K."/>
            <person name="Mendez-Lago M."/>
            <person name="Minx P."/>
            <person name="Mollenhauer M.U."/>
            <person name="Montooth K."/>
            <person name="Mount S.M."/>
            <person name="Mu X."/>
            <person name="Myers E."/>
            <person name="Negre B."/>
            <person name="Newfeld S."/>
            <person name="Nielsen R."/>
            <person name="Noor M.A."/>
            <person name="O'Grady P."/>
            <person name="Pachter L."/>
            <person name="Papaceit M."/>
            <person name="Parisi M.J."/>
            <person name="Parisi M."/>
            <person name="Parts L."/>
            <person name="Pedersen J.S."/>
            <person name="Pesole G."/>
            <person name="Phillippy A.M."/>
            <person name="Ponting C.P."/>
            <person name="Pop M."/>
            <person name="Porcelli D."/>
            <person name="Powell J.R."/>
            <person name="Prohaska S."/>
            <person name="Pruitt K."/>
            <person name="Puig M."/>
            <person name="Quesneville H."/>
            <person name="Ram K.R."/>
            <person name="Rand D."/>
            <person name="Rasmussen M.D."/>
            <person name="Reed L.K."/>
            <person name="Reenan R."/>
            <person name="Reily A."/>
            <person name="Remington K.A."/>
            <person name="Rieger T.T."/>
            <person name="Ritchie M.G."/>
            <person name="Robin C."/>
            <person name="Rogers Y.H."/>
            <person name="Rohde C."/>
            <person name="Rozas J."/>
            <person name="Rubenfield M.J."/>
            <person name="Ruiz A."/>
            <person name="Russo S."/>
            <person name="Salzberg S.L."/>
            <person name="Sanchez-Gracia A."/>
            <person name="Saranga D.J."/>
            <person name="Sato H."/>
            <person name="Schaeffer S.W."/>
            <person name="Schatz M.C."/>
            <person name="Schlenke T."/>
            <person name="Schwartz R."/>
            <person name="Segarra C."/>
            <person name="Singh R.S."/>
            <person name="Sirot L."/>
            <person name="Sirota M."/>
            <person name="Sisneros N.B."/>
            <person name="Smith C.D."/>
            <person name="Smith T.F."/>
            <person name="Spieth J."/>
            <person name="Stage D.E."/>
            <person name="Stark A."/>
            <person name="Stephan W."/>
            <person name="Strausberg R.L."/>
            <person name="Strempel S."/>
            <person name="Sturgill D."/>
            <person name="Sutton G."/>
            <person name="Sutton G.G."/>
            <person name="Tao W."/>
            <person name="Teichmann S."/>
            <person name="Tobari Y.N."/>
            <person name="Tomimura Y."/>
            <person name="Tsolas J.M."/>
            <person name="Valente V.L."/>
            <person name="Venter E."/>
            <person name="Venter J.C."/>
            <person name="Vicario S."/>
            <person name="Vieira F.G."/>
            <person name="Vilella A.J."/>
            <person name="Villasante A."/>
            <person name="Walenz B."/>
            <person name="Wang J."/>
            <person name="Wasserman M."/>
            <person name="Watts T."/>
            <person name="Wilson D."/>
            <person name="Wilson R.K."/>
            <person name="Wing R.A."/>
            <person name="Wolfner M.F."/>
            <person name="Wong A."/>
            <person name="Wong G.K."/>
            <person name="Wu C.I."/>
            <person name="Wu G."/>
            <person name="Yamamoto D."/>
            <person name="Yang H.P."/>
            <person name="Yang S.P."/>
            <person name="Yorke J.A."/>
            <person name="Yoshida K."/>
            <person name="Zdobnov E."/>
            <person name="Zhang P."/>
            <person name="Zhang Y."/>
            <person name="Zimin A.V."/>
            <person name="Baldwin J."/>
            <person name="Abdouelleil A."/>
            <person name="Abdulkadir J."/>
            <person name="Abebe A."/>
            <person name="Abera B."/>
            <person name="Abreu J."/>
            <person name="Acer S.C."/>
            <person name="Aftuck L."/>
            <person name="Alexander A."/>
            <person name="An P."/>
            <person name="Anderson E."/>
            <person name="Anderson S."/>
            <person name="Arachi H."/>
            <person name="Azer M."/>
            <person name="Bachantsang P."/>
            <person name="Barry A."/>
            <person name="Bayul T."/>
            <person name="Berlin A."/>
            <person name="Bessette D."/>
            <person name="Bloom T."/>
            <person name="Blye J."/>
            <person name="Boguslavskiy L."/>
            <person name="Bonnet C."/>
            <person name="Boukhgalter B."/>
            <person name="Bourzgui I."/>
            <person name="Brown A."/>
            <person name="Cahill P."/>
            <person name="Channer S."/>
            <person name="Cheshatsang Y."/>
            <person name="Chuda L."/>
            <person name="Citroen M."/>
            <person name="Collymore A."/>
            <person name="Cooke P."/>
            <person name="Costello M."/>
            <person name="D'Aco K."/>
            <person name="Daza R."/>
            <person name="De Haan G."/>
            <person name="DeGray S."/>
            <person name="DeMaso C."/>
            <person name="Dhargay N."/>
            <person name="Dooley K."/>
            <person name="Dooley E."/>
            <person name="Doricent M."/>
            <person name="Dorje P."/>
            <person name="Dorjee K."/>
            <person name="Dupes A."/>
            <person name="Elong R."/>
            <person name="Falk J."/>
            <person name="Farina A."/>
            <person name="Faro S."/>
            <person name="Ferguson D."/>
            <person name="Fisher S."/>
            <person name="Foley C.D."/>
            <person name="Franke A."/>
            <person name="Friedrich D."/>
            <person name="Gadbois L."/>
            <person name="Gearin G."/>
            <person name="Gearin C.R."/>
            <person name="Giannoukos G."/>
            <person name="Goode T."/>
            <person name="Graham J."/>
            <person name="Grandbois E."/>
            <person name="Grewal S."/>
            <person name="Gyaltsen K."/>
            <person name="Hafez N."/>
            <person name="Hagos B."/>
            <person name="Hall J."/>
            <person name="Henson C."/>
            <person name="Hollinger A."/>
            <person name="Honan T."/>
            <person name="Huard M.D."/>
            <person name="Hughes L."/>
            <person name="Hurhula B."/>
            <person name="Husby M.E."/>
            <person name="Kamat A."/>
            <person name="Kanga B."/>
            <person name="Kashin S."/>
            <person name="Khazanovich D."/>
            <person name="Kisner P."/>
            <person name="Lance K."/>
            <person name="Lara M."/>
            <person name="Lee W."/>
            <person name="Lennon N."/>
            <person name="Letendre F."/>
            <person name="LeVine R."/>
            <person name="Lipovsky A."/>
            <person name="Liu X."/>
            <person name="Liu J."/>
            <person name="Liu S."/>
            <person name="Lokyitsang T."/>
            <person name="Lokyitsang Y."/>
            <person name="Lubonja R."/>
            <person name="Lui A."/>
            <person name="MacDonald P."/>
            <person name="Magnisalis V."/>
            <person name="Maru K."/>
            <person name="Matthews C."/>
            <person name="McCusker W."/>
            <person name="McDonough S."/>
            <person name="Mehta T."/>
            <person name="Meldrim J."/>
            <person name="Meneus L."/>
            <person name="Mihai O."/>
            <person name="Mihalev A."/>
            <person name="Mihova T."/>
            <person name="Mittelman R."/>
            <person name="Mlenga V."/>
            <person name="Montmayeur A."/>
            <person name="Mulrain L."/>
            <person name="Navidi A."/>
            <person name="Naylor J."/>
            <person name="Negash T."/>
            <person name="Nguyen T."/>
            <person name="Nguyen N."/>
            <person name="Nicol R."/>
            <person name="Norbu C."/>
            <person name="Norbu N."/>
            <person name="Novod N."/>
            <person name="O'Neill B."/>
            <person name="Osman S."/>
            <person name="Markiewicz E."/>
            <person name="Oyono O.L."/>
            <person name="Patti C."/>
            <person name="Phunkhang P."/>
            <person name="Pierre F."/>
            <person name="Priest M."/>
            <person name="Raghuraman S."/>
            <person name="Rege F."/>
            <person name="Reyes R."/>
            <person name="Rise C."/>
            <person name="Rogov P."/>
            <person name="Ross K."/>
            <person name="Ryan E."/>
            <person name="Settipalli S."/>
            <person name="Shea T."/>
            <person name="Sherpa N."/>
            <person name="Shi L."/>
            <person name="Shih D."/>
            <person name="Sparrow T."/>
            <person name="Spaulding J."/>
            <person name="Stalker J."/>
            <person name="Stange-Thomann N."/>
            <person name="Stavropoulos S."/>
            <person name="Stone C."/>
            <person name="Strader C."/>
            <person name="Tesfaye S."/>
            <person name="Thomson T."/>
            <person name="Thoulutsang Y."/>
            <person name="Thoulutsang D."/>
            <person name="Topham K."/>
            <person name="Topping I."/>
            <person name="Tsamla T."/>
            <person name="Vassiliev H."/>
            <person name="Vo A."/>
            <person name="Wangchuk T."/>
            <person name="Wangdi T."/>
            <person name="Weiand M."/>
            <person name="Wilkinson J."/>
            <person name="Wilson A."/>
            <person name="Yadav S."/>
            <person name="Young G."/>
            <person name="Yu Q."/>
            <person name="Zembek L."/>
            <person name="Zhong D."/>
            <person name="Zimmer A."/>
            <person name="Zwirko Z."/>
            <person name="Jaffe D.B."/>
            <person name="Alvarez P."/>
            <person name="Brockman W."/>
            <person name="Butler J."/>
            <person name="Chin C."/>
            <person name="Gnerre S."/>
            <person name="Grabherr M."/>
            <person name="Kleber M."/>
            <person name="Mauceli E."/>
            <person name="MacCallum I."/>
        </authorList>
    </citation>
    <scope>NUCLEOTIDE SEQUENCE [LARGE SCALE GENOMIC DNA]</scope>
    <source>
        <strain evidence="2">white501</strain>
    </source>
</reference>
<dbReference type="AlphaFoldDB" id="B4R510"/>
<dbReference type="EMBL" id="CM000366">
    <property type="protein sequence ID" value="EDX17159.1"/>
    <property type="molecule type" value="Genomic_DNA"/>
</dbReference>
<proteinExistence type="predicted"/>
<name>B4R510_DROSI</name>
<dbReference type="Pfam" id="PF06151">
    <property type="entry name" value="Trehalose_recp"/>
    <property type="match status" value="1"/>
</dbReference>
<dbReference type="Proteomes" id="UP000000304">
    <property type="component" value="Chromosome X"/>
</dbReference>
<organism evidence="1 2">
    <name type="scientific">Drosophila simulans</name>
    <name type="common">Fruit fly</name>
    <dbReference type="NCBI Taxonomy" id="7240"/>
    <lineage>
        <taxon>Eukaryota</taxon>
        <taxon>Metazoa</taxon>
        <taxon>Ecdysozoa</taxon>
        <taxon>Arthropoda</taxon>
        <taxon>Hexapoda</taxon>
        <taxon>Insecta</taxon>
        <taxon>Pterygota</taxon>
        <taxon>Neoptera</taxon>
        <taxon>Endopterygota</taxon>
        <taxon>Diptera</taxon>
        <taxon>Brachycera</taxon>
        <taxon>Muscomorpha</taxon>
        <taxon>Ephydroidea</taxon>
        <taxon>Drosophilidae</taxon>
        <taxon>Drosophila</taxon>
        <taxon>Sophophora</taxon>
    </lineage>
</organism>
<keyword evidence="2" id="KW-1185">Reference proteome</keyword>
<evidence type="ECO:0000313" key="2">
    <source>
        <dbReference type="Proteomes" id="UP000000304"/>
    </source>
</evidence>
<dbReference type="STRING" id="7240.B4R510"/>
<protein>
    <submittedName>
        <fullName evidence="1">GD16740</fullName>
    </submittedName>
</protein>
<gene>
    <name evidence="1" type="primary">Dsim\GD16740</name>
    <name evidence="1" type="ORF">Dsim_GD16740</name>
</gene>
<dbReference type="GO" id="GO:0016020">
    <property type="term" value="C:membrane"/>
    <property type="evidence" value="ECO:0007669"/>
    <property type="project" value="InterPro"/>
</dbReference>
<sequence length="82" mass="9371">MRQLKERNRCNRSVRHLKIQGKIWLKNLKSGLDQIRESQVRGTRNNFLHDGSFHEAVAPVLAVAQCFCLMPVSGIVLQRTGD</sequence>
<dbReference type="InterPro" id="IPR009318">
    <property type="entry name" value="Gustatory_rcpt"/>
</dbReference>
<dbReference type="GO" id="GO:0008527">
    <property type="term" value="F:taste receptor activity"/>
    <property type="evidence" value="ECO:0007669"/>
    <property type="project" value="InterPro"/>
</dbReference>
<dbReference type="HOGENOM" id="CLU_2560750_0_0_1"/>
<evidence type="ECO:0000313" key="1">
    <source>
        <dbReference type="EMBL" id="EDX17159.1"/>
    </source>
</evidence>